<evidence type="ECO:0000313" key="3">
    <source>
        <dbReference type="Proteomes" id="UP000253664"/>
    </source>
</evidence>
<comment type="caution">
    <text evidence="2">The sequence shown here is derived from an EMBL/GenBank/DDBJ whole genome shotgun (WGS) entry which is preliminary data.</text>
</comment>
<sequence>MSNYIAGGGCCPSCCQAPDLGDHDYCPPCTCTKPTTSSQRNRRFSLSTAEAAAFIPDRHLTDEQFHRNEHRRQLHYQTHLFQQQQAREAAAERERKMAEQKELEKQLAKDKKAQDKEDRKKQKKQKQNQNDDEKKKKDRDNASCTAI</sequence>
<evidence type="ECO:0000256" key="1">
    <source>
        <dbReference type="SAM" id="MobiDB-lite"/>
    </source>
</evidence>
<proteinExistence type="predicted"/>
<dbReference type="EMBL" id="LKCN02000004">
    <property type="protein sequence ID" value="RCI14428.1"/>
    <property type="molecule type" value="Genomic_DNA"/>
</dbReference>
<dbReference type="Proteomes" id="UP000253664">
    <property type="component" value="Unassembled WGS sequence"/>
</dbReference>
<feature type="compositionally biased region" description="Basic and acidic residues" evidence="1">
    <location>
        <begin position="89"/>
        <end position="120"/>
    </location>
</feature>
<name>A0A367LJ19_9HYPO</name>
<feature type="compositionally biased region" description="Basic and acidic residues" evidence="1">
    <location>
        <begin position="129"/>
        <end position="141"/>
    </location>
</feature>
<reference evidence="2 3" key="1">
    <citation type="journal article" date="2015" name="BMC Genomics">
        <title>Insights from the genome of Ophiocordyceps polyrhachis-furcata to pathogenicity and host specificity in insect fungi.</title>
        <authorList>
            <person name="Wichadakul D."/>
            <person name="Kobmoo N."/>
            <person name="Ingsriswang S."/>
            <person name="Tangphatsornruang S."/>
            <person name="Chantasingh D."/>
            <person name="Luangsa-ard J.J."/>
            <person name="Eurwilaichitr L."/>
        </authorList>
    </citation>
    <scope>NUCLEOTIDE SEQUENCE [LARGE SCALE GENOMIC DNA]</scope>
    <source>
        <strain evidence="2 3">BCC 54312</strain>
    </source>
</reference>
<protein>
    <submittedName>
        <fullName evidence="2">Uncharacterized protein</fullName>
    </submittedName>
</protein>
<organism evidence="2 3">
    <name type="scientific">Ophiocordyceps polyrhachis-furcata BCC 54312</name>
    <dbReference type="NCBI Taxonomy" id="1330021"/>
    <lineage>
        <taxon>Eukaryota</taxon>
        <taxon>Fungi</taxon>
        <taxon>Dikarya</taxon>
        <taxon>Ascomycota</taxon>
        <taxon>Pezizomycotina</taxon>
        <taxon>Sordariomycetes</taxon>
        <taxon>Hypocreomycetidae</taxon>
        <taxon>Hypocreales</taxon>
        <taxon>Ophiocordycipitaceae</taxon>
        <taxon>Ophiocordyceps</taxon>
    </lineage>
</organism>
<evidence type="ECO:0000313" key="2">
    <source>
        <dbReference type="EMBL" id="RCI14428.1"/>
    </source>
</evidence>
<dbReference type="AlphaFoldDB" id="A0A367LJ19"/>
<dbReference type="OrthoDB" id="4927519at2759"/>
<feature type="region of interest" description="Disordered" evidence="1">
    <location>
        <begin position="80"/>
        <end position="147"/>
    </location>
</feature>
<keyword evidence="3" id="KW-1185">Reference proteome</keyword>
<gene>
    <name evidence="2" type="ORF">L249_6160</name>
</gene>
<accession>A0A367LJ19</accession>